<protein>
    <recommendedName>
        <fullName evidence="15">Longitudinals lacking protein</fullName>
    </recommendedName>
</protein>
<feature type="domain" description="BTB" evidence="11">
    <location>
        <begin position="32"/>
        <end position="97"/>
    </location>
</feature>
<comment type="subcellular location">
    <subcellularLocation>
        <location evidence="1">Nucleus</location>
    </subcellularLocation>
</comment>
<dbReference type="Gene3D" id="3.30.160.60">
    <property type="entry name" value="Classic Zinc Finger"/>
    <property type="match status" value="1"/>
</dbReference>
<dbReference type="GO" id="GO:0008270">
    <property type="term" value="F:zinc ion binding"/>
    <property type="evidence" value="ECO:0007669"/>
    <property type="project" value="UniProtKB-KW"/>
</dbReference>
<dbReference type="CDD" id="cd18315">
    <property type="entry name" value="BTB_POZ_BAB-like"/>
    <property type="match status" value="1"/>
</dbReference>
<feature type="compositionally biased region" description="Polar residues" evidence="10">
    <location>
        <begin position="176"/>
        <end position="195"/>
    </location>
</feature>
<keyword evidence="9" id="KW-0862">Zinc</keyword>
<dbReference type="AlphaFoldDB" id="A0AAV2NIC4"/>
<dbReference type="SMART" id="SM00355">
    <property type="entry name" value="ZnF_C2H2"/>
    <property type="match status" value="2"/>
</dbReference>
<evidence type="ECO:0008006" key="15">
    <source>
        <dbReference type="Google" id="ProtNLM"/>
    </source>
</evidence>
<evidence type="ECO:0000256" key="1">
    <source>
        <dbReference type="ARBA" id="ARBA00004123"/>
    </source>
</evidence>
<keyword evidence="14" id="KW-1185">Reference proteome</keyword>
<name>A0AAV2NIC4_9HYME</name>
<keyword evidence="3" id="KW-0221">Differentiation</keyword>
<sequence length="477" mass="52932">MEDDQQFCLRWNNHQSTLIQNFDTLLESGTLVDCTLAAEGKTLKAHKVVLSACSPYFECLLSEHYDKHPVFILKDVKFKELKAMMDYMYRGEVNISQDQLAALLKAAESLQIKGLSESKTAGSSKTESRPQKTVSQPTAPSLDIPHASSGLTIEKNKVPRQSIAQAPVGDLPEDTASPQGSSKRLCSREGSQSPTTRKRKRFRRGSLGEDNTIDNQDASNSSDMPQQMGVPALGIAPVADEKVHADSTDSLGRSALMTQLTKPADEMLQLPLEKPEPNDNLIEPKSEYLEESEECVEDLTLDDDMNDLNDMEQDNNRAGPSHDSTQHPASLAAWHVTGDRSNAGGVVGSVAGVTGDEVFLSAQEAAQQQQQRDSQGMIAAWPSYRQYYRDRASHHKVACSSNYANPKASQRPGSYLDKKPGSFQCPKCGKEYRWLRNMKNHLKVECGKEPKECCPYCSHRTKYKSSLQKHILRIHFS</sequence>
<evidence type="ECO:0000259" key="12">
    <source>
        <dbReference type="PROSITE" id="PS50157"/>
    </source>
</evidence>
<dbReference type="EMBL" id="OZ034825">
    <property type="protein sequence ID" value="CAL1680020.1"/>
    <property type="molecule type" value="Genomic_DNA"/>
</dbReference>
<dbReference type="FunFam" id="3.30.710.10:FF:000091">
    <property type="entry name" value="Lola, isoform F"/>
    <property type="match status" value="1"/>
</dbReference>
<dbReference type="GO" id="GO:0045467">
    <property type="term" value="P:R7 cell development"/>
    <property type="evidence" value="ECO:0007669"/>
    <property type="project" value="UniProtKB-ARBA"/>
</dbReference>
<dbReference type="InterPro" id="IPR051095">
    <property type="entry name" value="Dros_DevTransReg"/>
</dbReference>
<dbReference type="GO" id="GO:0048813">
    <property type="term" value="P:dendrite morphogenesis"/>
    <property type="evidence" value="ECO:0007669"/>
    <property type="project" value="UniProtKB-ARBA"/>
</dbReference>
<dbReference type="PROSITE" id="PS50157">
    <property type="entry name" value="ZINC_FINGER_C2H2_2"/>
    <property type="match status" value="1"/>
</dbReference>
<keyword evidence="5" id="KW-0805">Transcription regulation</keyword>
<feature type="compositionally biased region" description="Acidic residues" evidence="10">
    <location>
        <begin position="304"/>
        <end position="313"/>
    </location>
</feature>
<evidence type="ECO:0000256" key="10">
    <source>
        <dbReference type="SAM" id="MobiDB-lite"/>
    </source>
</evidence>
<dbReference type="InterPro" id="IPR000210">
    <property type="entry name" value="BTB/POZ_dom"/>
</dbReference>
<keyword evidence="7" id="KW-0539">Nucleus</keyword>
<dbReference type="GO" id="GO:0016199">
    <property type="term" value="P:axon midline choice point recognition"/>
    <property type="evidence" value="ECO:0007669"/>
    <property type="project" value="UniProtKB-ARBA"/>
</dbReference>
<dbReference type="PROSITE" id="PS50097">
    <property type="entry name" value="BTB"/>
    <property type="match status" value="1"/>
</dbReference>
<feature type="compositionally biased region" description="Polar residues" evidence="10">
    <location>
        <begin position="213"/>
        <end position="225"/>
    </location>
</feature>
<accession>A0AAV2NIC4</accession>
<dbReference type="Gene3D" id="3.30.710.10">
    <property type="entry name" value="Potassium Channel Kv1.1, Chain A"/>
    <property type="match status" value="1"/>
</dbReference>
<dbReference type="GO" id="GO:0035167">
    <property type="term" value="P:larval lymph gland hemopoiesis"/>
    <property type="evidence" value="ECO:0007669"/>
    <property type="project" value="UniProtKB-ARBA"/>
</dbReference>
<feature type="domain" description="C2H2-type" evidence="12">
    <location>
        <begin position="423"/>
        <end position="450"/>
    </location>
</feature>
<dbReference type="GO" id="GO:0005634">
    <property type="term" value="C:nucleus"/>
    <property type="evidence" value="ECO:0007669"/>
    <property type="project" value="UniProtKB-SubCell"/>
</dbReference>
<evidence type="ECO:0000256" key="3">
    <source>
        <dbReference type="ARBA" id="ARBA00022782"/>
    </source>
</evidence>
<dbReference type="Proteomes" id="UP001497644">
    <property type="component" value="Chromosome 2"/>
</dbReference>
<evidence type="ECO:0000256" key="7">
    <source>
        <dbReference type="ARBA" id="ARBA00023242"/>
    </source>
</evidence>
<evidence type="ECO:0000256" key="6">
    <source>
        <dbReference type="ARBA" id="ARBA00023163"/>
    </source>
</evidence>
<keyword evidence="9" id="KW-0863">Zinc-finger</keyword>
<evidence type="ECO:0000313" key="14">
    <source>
        <dbReference type="Proteomes" id="UP001497644"/>
    </source>
</evidence>
<keyword evidence="2" id="KW-0217">Developmental protein</keyword>
<evidence type="ECO:0000259" key="11">
    <source>
        <dbReference type="PROSITE" id="PS50097"/>
    </source>
</evidence>
<evidence type="ECO:0000256" key="4">
    <source>
        <dbReference type="ARBA" id="ARBA00022902"/>
    </source>
</evidence>
<evidence type="ECO:0000256" key="5">
    <source>
        <dbReference type="ARBA" id="ARBA00023015"/>
    </source>
</evidence>
<feature type="region of interest" description="Disordered" evidence="10">
    <location>
        <begin position="304"/>
        <end position="327"/>
    </location>
</feature>
<feature type="region of interest" description="Disordered" evidence="10">
    <location>
        <begin position="115"/>
        <end position="229"/>
    </location>
</feature>
<dbReference type="Pfam" id="PF00651">
    <property type="entry name" value="BTB"/>
    <property type="match status" value="1"/>
</dbReference>
<dbReference type="SMART" id="SM00225">
    <property type="entry name" value="BTB"/>
    <property type="match status" value="1"/>
</dbReference>
<dbReference type="PANTHER" id="PTHR23110">
    <property type="entry name" value="BTB DOMAIN TRANSCRIPTION FACTOR"/>
    <property type="match status" value="1"/>
</dbReference>
<evidence type="ECO:0000256" key="9">
    <source>
        <dbReference type="PROSITE-ProRule" id="PRU00042"/>
    </source>
</evidence>
<evidence type="ECO:0000256" key="8">
    <source>
        <dbReference type="ARBA" id="ARBA00037382"/>
    </source>
</evidence>
<dbReference type="GO" id="GO:0007526">
    <property type="term" value="P:larval somatic muscle development"/>
    <property type="evidence" value="ECO:0007669"/>
    <property type="project" value="UniProtKB-ARBA"/>
</dbReference>
<dbReference type="GO" id="GO:0007464">
    <property type="term" value="P:R3/R4 cell fate commitment"/>
    <property type="evidence" value="ECO:0007669"/>
    <property type="project" value="UniProtKB-ARBA"/>
</dbReference>
<organism evidence="13 14">
    <name type="scientific">Lasius platythorax</name>
    <dbReference type="NCBI Taxonomy" id="488582"/>
    <lineage>
        <taxon>Eukaryota</taxon>
        <taxon>Metazoa</taxon>
        <taxon>Ecdysozoa</taxon>
        <taxon>Arthropoda</taxon>
        <taxon>Hexapoda</taxon>
        <taxon>Insecta</taxon>
        <taxon>Pterygota</taxon>
        <taxon>Neoptera</taxon>
        <taxon>Endopterygota</taxon>
        <taxon>Hymenoptera</taxon>
        <taxon>Apocrita</taxon>
        <taxon>Aculeata</taxon>
        <taxon>Formicoidea</taxon>
        <taxon>Formicidae</taxon>
        <taxon>Formicinae</taxon>
        <taxon>Lasius</taxon>
        <taxon>Lasius</taxon>
    </lineage>
</organism>
<dbReference type="PANTHER" id="PTHR23110:SF111">
    <property type="entry name" value="LONGITUDINALS LACKING PROTEIN, ISOFORMS F_I_K_T"/>
    <property type="match status" value="1"/>
</dbReference>
<comment type="function">
    <text evidence="8">Putative transcription factor required for axon growth and guidance in the central and peripheral nervous systems. Repels CNS axons away from the midline by promoting the expression of the midline repellent sli and its receptor robo.</text>
</comment>
<dbReference type="InterPro" id="IPR013087">
    <property type="entry name" value="Znf_C2H2_type"/>
</dbReference>
<dbReference type="SUPFAM" id="SSF54695">
    <property type="entry name" value="POZ domain"/>
    <property type="match status" value="1"/>
</dbReference>
<feature type="compositionally biased region" description="Polar residues" evidence="10">
    <location>
        <begin position="117"/>
        <end position="139"/>
    </location>
</feature>
<gene>
    <name evidence="13" type="ORF">LPLAT_LOCUS6101</name>
</gene>
<reference evidence="13" key="1">
    <citation type="submission" date="2024-04" db="EMBL/GenBank/DDBJ databases">
        <authorList>
            <consortium name="Molecular Ecology Group"/>
        </authorList>
    </citation>
    <scope>NUCLEOTIDE SEQUENCE</scope>
</reference>
<keyword evidence="4" id="KW-0524">Neurogenesis</keyword>
<dbReference type="GO" id="GO:0006357">
    <property type="term" value="P:regulation of transcription by RNA polymerase II"/>
    <property type="evidence" value="ECO:0007669"/>
    <property type="project" value="TreeGrafter"/>
</dbReference>
<keyword evidence="6" id="KW-0804">Transcription</keyword>
<keyword evidence="9" id="KW-0479">Metal-binding</keyword>
<evidence type="ECO:0000256" key="2">
    <source>
        <dbReference type="ARBA" id="ARBA00022473"/>
    </source>
</evidence>
<dbReference type="GO" id="GO:0008406">
    <property type="term" value="P:gonad development"/>
    <property type="evidence" value="ECO:0007669"/>
    <property type="project" value="UniProtKB-ARBA"/>
</dbReference>
<evidence type="ECO:0000313" key="13">
    <source>
        <dbReference type="EMBL" id="CAL1680020.1"/>
    </source>
</evidence>
<proteinExistence type="predicted"/>
<dbReference type="GO" id="GO:0045476">
    <property type="term" value="P:nurse cell apoptotic process"/>
    <property type="evidence" value="ECO:0007669"/>
    <property type="project" value="UniProtKB-ARBA"/>
</dbReference>
<dbReference type="InterPro" id="IPR011333">
    <property type="entry name" value="SKP1/BTB/POZ_sf"/>
</dbReference>